<comment type="caution">
    <text evidence="2">The sequence shown here is derived from an EMBL/GenBank/DDBJ whole genome shotgun (WGS) entry which is preliminary data.</text>
</comment>
<reference evidence="2" key="1">
    <citation type="journal article" date="2014" name="Front. Microbiol.">
        <title>High frequency of phylogenetically diverse reductive dehalogenase-homologous genes in deep subseafloor sedimentary metagenomes.</title>
        <authorList>
            <person name="Kawai M."/>
            <person name="Futagami T."/>
            <person name="Toyoda A."/>
            <person name="Takaki Y."/>
            <person name="Nishi S."/>
            <person name="Hori S."/>
            <person name="Arai W."/>
            <person name="Tsubouchi T."/>
            <person name="Morono Y."/>
            <person name="Uchiyama I."/>
            <person name="Ito T."/>
            <person name="Fujiyama A."/>
            <person name="Inagaki F."/>
            <person name="Takami H."/>
        </authorList>
    </citation>
    <scope>NUCLEOTIDE SEQUENCE</scope>
    <source>
        <strain evidence="2">Expedition CK06-06</strain>
    </source>
</reference>
<organism evidence="2">
    <name type="scientific">marine sediment metagenome</name>
    <dbReference type="NCBI Taxonomy" id="412755"/>
    <lineage>
        <taxon>unclassified sequences</taxon>
        <taxon>metagenomes</taxon>
        <taxon>ecological metagenomes</taxon>
    </lineage>
</organism>
<proteinExistence type="predicted"/>
<dbReference type="AlphaFoldDB" id="X1U9F8"/>
<protein>
    <submittedName>
        <fullName evidence="2">Uncharacterized protein</fullName>
    </submittedName>
</protein>
<sequence>MNQQVQPLLIQAPLQVTAESFTAVMNVIMAVWAGTWVLSQVIKTFKGEEVEKPPLIKY</sequence>
<keyword evidence="1" id="KW-1133">Transmembrane helix</keyword>
<accession>X1U9F8</accession>
<feature type="transmembrane region" description="Helical" evidence="1">
    <location>
        <begin position="20"/>
        <end position="38"/>
    </location>
</feature>
<gene>
    <name evidence="2" type="ORF">S12H4_36066</name>
</gene>
<keyword evidence="1" id="KW-0812">Transmembrane</keyword>
<name>X1U9F8_9ZZZZ</name>
<dbReference type="EMBL" id="BARW01021472">
    <property type="protein sequence ID" value="GAI88949.1"/>
    <property type="molecule type" value="Genomic_DNA"/>
</dbReference>
<evidence type="ECO:0000256" key="1">
    <source>
        <dbReference type="SAM" id="Phobius"/>
    </source>
</evidence>
<evidence type="ECO:0000313" key="2">
    <source>
        <dbReference type="EMBL" id="GAI88949.1"/>
    </source>
</evidence>
<keyword evidence="1" id="KW-0472">Membrane</keyword>